<evidence type="ECO:0000256" key="3">
    <source>
        <dbReference type="ARBA" id="ARBA00022553"/>
    </source>
</evidence>
<feature type="domain" description="PAC" evidence="13">
    <location>
        <begin position="90"/>
        <end position="142"/>
    </location>
</feature>
<keyword evidence="10" id="KW-0067">ATP-binding</keyword>
<comment type="catalytic activity">
    <reaction evidence="1">
        <text>ATP + protein L-histidine = ADP + protein N-phospho-L-histidine.</text>
        <dbReference type="EC" id="2.7.13.3"/>
    </reaction>
</comment>
<evidence type="ECO:0000256" key="10">
    <source>
        <dbReference type="ARBA" id="ARBA00022840"/>
    </source>
</evidence>
<dbReference type="SMART" id="SM00911">
    <property type="entry name" value="HWE_HK"/>
    <property type="match status" value="1"/>
</dbReference>
<keyword evidence="11" id="KW-0843">Virulence</keyword>
<evidence type="ECO:0000259" key="13">
    <source>
        <dbReference type="PROSITE" id="PS50113"/>
    </source>
</evidence>
<name>A0A4R5TXS6_9GAMM</name>
<dbReference type="SUPFAM" id="SSF55785">
    <property type="entry name" value="PYP-like sensor domain (PAS domain)"/>
    <property type="match status" value="2"/>
</dbReference>
<dbReference type="InterPro" id="IPR000700">
    <property type="entry name" value="PAS-assoc_C"/>
</dbReference>
<evidence type="ECO:0000256" key="11">
    <source>
        <dbReference type="ARBA" id="ARBA00023026"/>
    </source>
</evidence>
<comment type="caution">
    <text evidence="14">The sequence shown here is derived from an EMBL/GenBank/DDBJ whole genome shotgun (WGS) entry which is preliminary data.</text>
</comment>
<evidence type="ECO:0000256" key="1">
    <source>
        <dbReference type="ARBA" id="ARBA00000085"/>
    </source>
</evidence>
<proteinExistence type="predicted"/>
<dbReference type="InterPro" id="IPR013656">
    <property type="entry name" value="PAS_4"/>
</dbReference>
<evidence type="ECO:0000256" key="4">
    <source>
        <dbReference type="ARBA" id="ARBA00022630"/>
    </source>
</evidence>
<dbReference type="Gene3D" id="3.30.565.10">
    <property type="entry name" value="Histidine kinase-like ATPase, C-terminal domain"/>
    <property type="match status" value="1"/>
</dbReference>
<organism evidence="14 15">
    <name type="scientific">Luteimonas aestuarii</name>
    <dbReference type="NCBI Taxonomy" id="453837"/>
    <lineage>
        <taxon>Bacteria</taxon>
        <taxon>Pseudomonadati</taxon>
        <taxon>Pseudomonadota</taxon>
        <taxon>Gammaproteobacteria</taxon>
        <taxon>Lysobacterales</taxon>
        <taxon>Lysobacteraceae</taxon>
        <taxon>Luteimonas</taxon>
    </lineage>
</organism>
<keyword evidence="5" id="KW-0288">FMN</keyword>
<dbReference type="Gene3D" id="3.30.450.20">
    <property type="entry name" value="PAS domain"/>
    <property type="match status" value="2"/>
</dbReference>
<dbReference type="GO" id="GO:0004673">
    <property type="term" value="F:protein histidine kinase activity"/>
    <property type="evidence" value="ECO:0007669"/>
    <property type="project" value="UniProtKB-EC"/>
</dbReference>
<dbReference type="AlphaFoldDB" id="A0A4R5TXS6"/>
<dbReference type="PANTHER" id="PTHR41523">
    <property type="entry name" value="TWO-COMPONENT SYSTEM SENSOR PROTEIN"/>
    <property type="match status" value="1"/>
</dbReference>
<evidence type="ECO:0000259" key="12">
    <source>
        <dbReference type="PROSITE" id="PS50112"/>
    </source>
</evidence>
<evidence type="ECO:0000256" key="2">
    <source>
        <dbReference type="ARBA" id="ARBA00012438"/>
    </source>
</evidence>
<dbReference type="CDD" id="cd00130">
    <property type="entry name" value="PAS"/>
    <property type="match status" value="2"/>
</dbReference>
<dbReference type="InterPro" id="IPR013655">
    <property type="entry name" value="PAS_fold_3"/>
</dbReference>
<dbReference type="PANTHER" id="PTHR41523:SF7">
    <property type="entry name" value="HISTIDINE KINASE"/>
    <property type="match status" value="1"/>
</dbReference>
<protein>
    <recommendedName>
        <fullName evidence="2">histidine kinase</fullName>
        <ecNumber evidence="2">2.7.13.3</ecNumber>
    </recommendedName>
</protein>
<dbReference type="PROSITE" id="PS50112">
    <property type="entry name" value="PAS"/>
    <property type="match status" value="1"/>
</dbReference>
<evidence type="ECO:0000313" key="15">
    <source>
        <dbReference type="Proteomes" id="UP000294796"/>
    </source>
</evidence>
<keyword evidence="8" id="KW-0547">Nucleotide-binding</keyword>
<keyword evidence="6" id="KW-0808">Transferase</keyword>
<dbReference type="Pfam" id="PF07536">
    <property type="entry name" value="HWE_HK"/>
    <property type="match status" value="1"/>
</dbReference>
<dbReference type="NCBIfam" id="TIGR00229">
    <property type="entry name" value="sensory_box"/>
    <property type="match status" value="2"/>
</dbReference>
<dbReference type="Proteomes" id="UP000294796">
    <property type="component" value="Unassembled WGS sequence"/>
</dbReference>
<dbReference type="PROSITE" id="PS50113">
    <property type="entry name" value="PAC"/>
    <property type="match status" value="2"/>
</dbReference>
<dbReference type="Pfam" id="PF08448">
    <property type="entry name" value="PAS_4"/>
    <property type="match status" value="1"/>
</dbReference>
<dbReference type="SUPFAM" id="SSF55874">
    <property type="entry name" value="ATPase domain of HSP90 chaperone/DNA topoisomerase II/histidine kinase"/>
    <property type="match status" value="1"/>
</dbReference>
<dbReference type="GO" id="GO:0005524">
    <property type="term" value="F:ATP binding"/>
    <property type="evidence" value="ECO:0007669"/>
    <property type="project" value="UniProtKB-KW"/>
</dbReference>
<keyword evidence="9" id="KW-0418">Kinase</keyword>
<keyword evidence="3" id="KW-0597">Phosphoprotein</keyword>
<evidence type="ECO:0000256" key="5">
    <source>
        <dbReference type="ARBA" id="ARBA00022643"/>
    </source>
</evidence>
<dbReference type="InterPro" id="IPR035965">
    <property type="entry name" value="PAS-like_dom_sf"/>
</dbReference>
<dbReference type="InterPro" id="IPR000014">
    <property type="entry name" value="PAS"/>
</dbReference>
<keyword evidence="15" id="KW-1185">Reference proteome</keyword>
<dbReference type="InterPro" id="IPR011102">
    <property type="entry name" value="Sig_transdc_His_kinase_HWE"/>
</dbReference>
<evidence type="ECO:0000256" key="6">
    <source>
        <dbReference type="ARBA" id="ARBA00022679"/>
    </source>
</evidence>
<evidence type="ECO:0000256" key="9">
    <source>
        <dbReference type="ARBA" id="ARBA00022777"/>
    </source>
</evidence>
<dbReference type="InterPro" id="IPR036890">
    <property type="entry name" value="HATPase_C_sf"/>
</dbReference>
<keyword evidence="7" id="KW-0677">Repeat</keyword>
<reference evidence="14 15" key="1">
    <citation type="submission" date="2019-03" db="EMBL/GenBank/DDBJ databases">
        <title>Luteimonas zhaokaii sp.nov., isolated from the rectal contents of Plateau pika in Yushu, Qinghai Province, China.</title>
        <authorList>
            <person name="Zhang G."/>
        </authorList>
    </citation>
    <scope>NUCLEOTIDE SEQUENCE [LARGE SCALE GENOMIC DNA]</scope>
    <source>
        <strain evidence="14 15">B9</strain>
    </source>
</reference>
<dbReference type="Pfam" id="PF08447">
    <property type="entry name" value="PAS_3"/>
    <property type="match status" value="1"/>
</dbReference>
<dbReference type="SMART" id="SM00091">
    <property type="entry name" value="PAS"/>
    <property type="match status" value="2"/>
</dbReference>
<sequence length="464" mass="51783">MDGPTPPRSHADDSAQLRLYETILQAIPDLVYVFDRQHRFIYANQALLSMWGMEWADAVGKTCLELGYEPWHAAMHDEEIERVVATRAPIRGEVPFPHTTLGTRIYDYIFIPVMSPDGEVEAIAGTTRDVTERKQQEEALRRSENRLSAMVNASSDLIYRISPDWKEVAVVGGRAADRLPKAPTGSVRRGWTTERIHPDDRARVAEAIRRAQEQLAPYEAEHRVEIEAGQWSWINSHAVPIRGADGSVSEWFGAATDITQRVRQEEHLRLLVNELNHRVKNTLAIVQSMVSQTLRNCGGNARASEMIESRLQALAATHDVLTRKKWQGATVDEIVRTAIAHCLDVAANRFEVQGSDGCLEPRRAVALSMALHELCTNAMKYGALSTPAGHVEIHWSRRGDDGNALVLDWRERDGPTVEAPASCGFGSRLLEKGLPHDLGGRVTLAFDPEGVHCHIETSLIREQD</sequence>
<evidence type="ECO:0000256" key="8">
    <source>
        <dbReference type="ARBA" id="ARBA00022741"/>
    </source>
</evidence>
<dbReference type="OrthoDB" id="9816309at2"/>
<gene>
    <name evidence="14" type="ORF">E2F46_05125</name>
</gene>
<dbReference type="EMBL" id="SMTF01000003">
    <property type="protein sequence ID" value="TDK25990.1"/>
    <property type="molecule type" value="Genomic_DNA"/>
</dbReference>
<accession>A0A4R5TXS6</accession>
<evidence type="ECO:0000256" key="7">
    <source>
        <dbReference type="ARBA" id="ARBA00022737"/>
    </source>
</evidence>
<evidence type="ECO:0000313" key="14">
    <source>
        <dbReference type="EMBL" id="TDK25990.1"/>
    </source>
</evidence>
<keyword evidence="4" id="KW-0285">Flavoprotein</keyword>
<dbReference type="EC" id="2.7.13.3" evidence="2"/>
<feature type="domain" description="PAS" evidence="12">
    <location>
        <begin position="16"/>
        <end position="87"/>
    </location>
</feature>
<feature type="domain" description="PAC" evidence="13">
    <location>
        <begin position="218"/>
        <end position="270"/>
    </location>
</feature>